<evidence type="ECO:0008006" key="3">
    <source>
        <dbReference type="Google" id="ProtNLM"/>
    </source>
</evidence>
<organism evidence="1 2">
    <name type="scientific">Terribacillus aidingensis</name>
    <dbReference type="NCBI Taxonomy" id="586416"/>
    <lineage>
        <taxon>Bacteria</taxon>
        <taxon>Bacillati</taxon>
        <taxon>Bacillota</taxon>
        <taxon>Bacilli</taxon>
        <taxon>Bacillales</taxon>
        <taxon>Bacillaceae</taxon>
        <taxon>Terribacillus</taxon>
    </lineage>
</organism>
<sequence>MVLLIDAYNLILSYAYAYNVSEDDIQANMEQLRKNDWFQQYVRCEPYRQLLISDKDVRLRIGKLNNKRLAKNPHKESYQHIVAKALQKKIIVSDA</sequence>
<dbReference type="EMBL" id="OBEK01000004">
    <property type="protein sequence ID" value="SNZ15451.1"/>
    <property type="molecule type" value="Genomic_DNA"/>
</dbReference>
<evidence type="ECO:0000313" key="1">
    <source>
        <dbReference type="EMBL" id="SNZ15451.1"/>
    </source>
</evidence>
<dbReference type="OrthoDB" id="2973044at2"/>
<dbReference type="Proteomes" id="UP000219356">
    <property type="component" value="Unassembled WGS sequence"/>
</dbReference>
<evidence type="ECO:0000313" key="2">
    <source>
        <dbReference type="Proteomes" id="UP000219356"/>
    </source>
</evidence>
<dbReference type="AlphaFoldDB" id="A0A285P6E6"/>
<name>A0A285P6E6_9BACI</name>
<proteinExistence type="predicted"/>
<dbReference type="RefSeq" id="WP_097042816.1">
    <property type="nucleotide sequence ID" value="NZ_OBEK01000004.1"/>
</dbReference>
<protein>
    <recommendedName>
        <fullName evidence="3">NYN domain-containing protein</fullName>
    </recommendedName>
</protein>
<gene>
    <name evidence="1" type="ORF">SAMN05421503_2637</name>
</gene>
<reference evidence="2" key="1">
    <citation type="submission" date="2017-09" db="EMBL/GenBank/DDBJ databases">
        <authorList>
            <person name="Varghese N."/>
            <person name="Submissions S."/>
        </authorList>
    </citation>
    <scope>NUCLEOTIDE SEQUENCE [LARGE SCALE GENOMIC DNA]</scope>
    <source>
        <strain evidence="2">CGMCC 1.8913</strain>
    </source>
</reference>
<accession>A0A285P6E6</accession>
<keyword evidence="2" id="KW-1185">Reference proteome</keyword>